<dbReference type="InterPro" id="IPR003362">
    <property type="entry name" value="Bact_transf"/>
</dbReference>
<feature type="transmembrane region" description="Helical" evidence="9">
    <location>
        <begin position="288"/>
        <end position="309"/>
    </location>
</feature>
<keyword evidence="4" id="KW-1003">Cell membrane</keyword>
<feature type="transmembrane region" description="Helical" evidence="9">
    <location>
        <begin position="88"/>
        <end position="106"/>
    </location>
</feature>
<dbReference type="Proteomes" id="UP000076964">
    <property type="component" value="Unassembled WGS sequence"/>
</dbReference>
<evidence type="ECO:0000256" key="6">
    <source>
        <dbReference type="ARBA" id="ARBA00022692"/>
    </source>
</evidence>
<keyword evidence="12" id="KW-1185">Reference proteome</keyword>
<evidence type="ECO:0000256" key="3">
    <source>
        <dbReference type="ARBA" id="ARBA00006464"/>
    </source>
</evidence>
<organism evidence="11 12">
    <name type="scientific">Thermodesulfatator autotrophicus</name>
    <dbReference type="NCBI Taxonomy" id="1795632"/>
    <lineage>
        <taxon>Bacteria</taxon>
        <taxon>Pseudomonadati</taxon>
        <taxon>Thermodesulfobacteriota</taxon>
        <taxon>Thermodesulfobacteria</taxon>
        <taxon>Thermodesulfobacteriales</taxon>
        <taxon>Thermodesulfatatoraceae</taxon>
        <taxon>Thermodesulfatator</taxon>
    </lineage>
</organism>
<dbReference type="PANTHER" id="PTHR30576:SF4">
    <property type="entry name" value="UNDECAPRENYL-PHOSPHATE GALACTOSE PHOSPHOTRANSFERASE"/>
    <property type="match status" value="1"/>
</dbReference>
<dbReference type="GO" id="GO:0016780">
    <property type="term" value="F:phosphotransferase activity, for other substituted phosphate groups"/>
    <property type="evidence" value="ECO:0007669"/>
    <property type="project" value="TreeGrafter"/>
</dbReference>
<keyword evidence="6 9" id="KW-0812">Transmembrane</keyword>
<reference evidence="11 12" key="1">
    <citation type="submission" date="2016-02" db="EMBL/GenBank/DDBJ databases">
        <title>Draft genome sequence of Thermodesulfatator sp. S606.</title>
        <authorList>
            <person name="Lai Q."/>
            <person name="Cao J."/>
            <person name="Dupont S."/>
            <person name="Shao Z."/>
            <person name="Jebbar M."/>
            <person name="Alain K."/>
        </authorList>
    </citation>
    <scope>NUCLEOTIDE SEQUENCE [LARGE SCALE GENOMIC DNA]</scope>
    <source>
        <strain evidence="11 12">S606</strain>
    </source>
</reference>
<accession>A0A177E5F7</accession>
<dbReference type="NCBIfam" id="TIGR03025">
    <property type="entry name" value="EPS_sugtrans"/>
    <property type="match status" value="1"/>
</dbReference>
<protein>
    <recommendedName>
        <fullName evidence="10">Bacterial sugar transferase domain-containing protein</fullName>
    </recommendedName>
</protein>
<dbReference type="GO" id="GO:0000271">
    <property type="term" value="P:polysaccharide biosynthetic process"/>
    <property type="evidence" value="ECO:0007669"/>
    <property type="project" value="InterPro"/>
</dbReference>
<name>A0A177E5F7_9BACT</name>
<gene>
    <name evidence="11" type="ORF">TH606_08310</name>
</gene>
<dbReference type="GO" id="GO:0005886">
    <property type="term" value="C:plasma membrane"/>
    <property type="evidence" value="ECO:0007669"/>
    <property type="project" value="UniProtKB-SubCell"/>
</dbReference>
<dbReference type="Pfam" id="PF02397">
    <property type="entry name" value="Bac_transf"/>
    <property type="match status" value="1"/>
</dbReference>
<dbReference type="EMBL" id="LSFI01000038">
    <property type="protein sequence ID" value="OAG27174.1"/>
    <property type="molecule type" value="Genomic_DNA"/>
</dbReference>
<evidence type="ECO:0000256" key="4">
    <source>
        <dbReference type="ARBA" id="ARBA00022475"/>
    </source>
</evidence>
<keyword evidence="5" id="KW-0808">Transferase</keyword>
<dbReference type="Pfam" id="PF13727">
    <property type="entry name" value="CoA_binding_3"/>
    <property type="match status" value="1"/>
</dbReference>
<comment type="similarity">
    <text evidence="3">Belongs to the bacterial sugar transferase family.</text>
</comment>
<dbReference type="PANTHER" id="PTHR30576">
    <property type="entry name" value="COLANIC BIOSYNTHESIS UDP-GLUCOSE LIPID CARRIER TRANSFERASE"/>
    <property type="match status" value="1"/>
</dbReference>
<keyword evidence="8 9" id="KW-0472">Membrane</keyword>
<evidence type="ECO:0000256" key="9">
    <source>
        <dbReference type="SAM" id="Phobius"/>
    </source>
</evidence>
<dbReference type="InterPro" id="IPR017472">
    <property type="entry name" value="Undecaprenyl-P_galact_Ptfrase"/>
</dbReference>
<dbReference type="SUPFAM" id="SSF53335">
    <property type="entry name" value="S-adenosyl-L-methionine-dependent methyltransferases"/>
    <property type="match status" value="1"/>
</dbReference>
<evidence type="ECO:0000256" key="2">
    <source>
        <dbReference type="ARBA" id="ARBA00004236"/>
    </source>
</evidence>
<evidence type="ECO:0000259" key="10">
    <source>
        <dbReference type="Pfam" id="PF02397"/>
    </source>
</evidence>
<dbReference type="NCBIfam" id="TIGR03022">
    <property type="entry name" value="WbaP_sugtrans"/>
    <property type="match status" value="1"/>
</dbReference>
<feature type="transmembrane region" description="Helical" evidence="9">
    <location>
        <begin position="12"/>
        <end position="32"/>
    </location>
</feature>
<keyword evidence="7 9" id="KW-1133">Transmembrane helix</keyword>
<comment type="subcellular location">
    <subcellularLocation>
        <location evidence="2">Cell membrane</location>
    </subcellularLocation>
    <subcellularLocation>
        <location evidence="1">Membrane</location>
        <topology evidence="1">Multi-pass membrane protein</topology>
    </subcellularLocation>
</comment>
<feature type="domain" description="Bacterial sugar transferase" evidence="10">
    <location>
        <begin position="283"/>
        <end position="476"/>
    </location>
</feature>
<dbReference type="AlphaFoldDB" id="A0A177E5F7"/>
<dbReference type="InterPro" id="IPR029063">
    <property type="entry name" value="SAM-dependent_MTases_sf"/>
</dbReference>
<dbReference type="STRING" id="1795632.TH606_08310"/>
<evidence type="ECO:0000256" key="5">
    <source>
        <dbReference type="ARBA" id="ARBA00022679"/>
    </source>
</evidence>
<feature type="transmembrane region" description="Helical" evidence="9">
    <location>
        <begin position="52"/>
        <end position="76"/>
    </location>
</feature>
<feature type="transmembrane region" description="Helical" evidence="9">
    <location>
        <begin position="118"/>
        <end position="136"/>
    </location>
</feature>
<evidence type="ECO:0000256" key="8">
    <source>
        <dbReference type="ARBA" id="ARBA00023136"/>
    </source>
</evidence>
<proteinExistence type="inferred from homology"/>
<dbReference type="InterPro" id="IPR017475">
    <property type="entry name" value="EPS_sugar_tfrase"/>
</dbReference>
<feature type="transmembrane region" description="Helical" evidence="9">
    <location>
        <begin position="453"/>
        <end position="475"/>
    </location>
</feature>
<evidence type="ECO:0000256" key="7">
    <source>
        <dbReference type="ARBA" id="ARBA00022989"/>
    </source>
</evidence>
<dbReference type="Gene3D" id="3.40.50.720">
    <property type="entry name" value="NAD(P)-binding Rossmann-like Domain"/>
    <property type="match status" value="1"/>
</dbReference>
<evidence type="ECO:0000313" key="12">
    <source>
        <dbReference type="Proteomes" id="UP000076964"/>
    </source>
</evidence>
<sequence length="481" mass="56129">MYPKLGEPPEYYLILFLGDLLVLTLSFFLALFTRNLLGQVFKTIPFYSLSQGLSLITSYWWLFIPIPLTFIYHRLYDRRLCFWEETRELLRALILAFLGIFALIFVKKLGPQISRLNFGFMFVYAIFLLPAGRYLLKIFLFKFSRYHRKALIIGASEGVECLIRALEKDKFLGYEVIGLLDDNPILKGKIIEGKKVFGSLRQLNKFISFLNVDTIFLNSASFENGKLAKILASIQNMVKEICILPDFKTFGMLNTETQTLFNEKLFLLKTRNNLKSPTNILLKKVMDYTFSLLLLPVLLPVMGIIAIFIKLDSPGPIFFVHERIGRFGKRIRVYKFRTMYQNADQLLEEYLAKNPEARKEWVLYKKLKCFDPRVTRMGKFLRKTSLDELPQIFNVLKGEMSLVGPRPYLPREETEMNSYQHIILLTNPGITGLWQVSGRNNLTFRDRIKTDTWYVLNWSLWLDLIILLKTIIVVLKKEGAH</sequence>
<comment type="caution">
    <text evidence="11">The sequence shown here is derived from an EMBL/GenBank/DDBJ whole genome shotgun (WGS) entry which is preliminary data.</text>
</comment>
<evidence type="ECO:0000313" key="11">
    <source>
        <dbReference type="EMBL" id="OAG27174.1"/>
    </source>
</evidence>
<evidence type="ECO:0000256" key="1">
    <source>
        <dbReference type="ARBA" id="ARBA00004141"/>
    </source>
</evidence>